<accession>A0A081BNW4</accession>
<feature type="binding site" evidence="5">
    <location>
        <position position="344"/>
    </location>
    <ligand>
        <name>Zn(2+)</name>
        <dbReference type="ChEBI" id="CHEBI:29105"/>
    </ligand>
</feature>
<comment type="pathway">
    <text evidence="5">tRNA modification; tRNA-queuosine biosynthesis.</text>
</comment>
<feature type="binding site" evidence="5">
    <location>
        <position position="225"/>
    </location>
    <ligand>
        <name>substrate</name>
    </ligand>
</feature>
<feature type="binding site" evidence="5">
    <location>
        <position position="315"/>
    </location>
    <ligand>
        <name>Zn(2+)</name>
        <dbReference type="ChEBI" id="CHEBI:29105"/>
    </ligand>
</feature>
<feature type="region of interest" description="RNA binding; important for wobble base 34 recognition" evidence="5">
    <location>
        <begin position="280"/>
        <end position="284"/>
    </location>
</feature>
<evidence type="ECO:0000313" key="8">
    <source>
        <dbReference type="Proteomes" id="UP000030700"/>
    </source>
</evidence>
<dbReference type="HAMAP" id="MF_00168">
    <property type="entry name" value="Q_tRNA_Tgt"/>
    <property type="match status" value="1"/>
</dbReference>
<keyword evidence="2 5" id="KW-0808">Transferase</keyword>
<dbReference type="PANTHER" id="PTHR46499:SF1">
    <property type="entry name" value="QUEUINE TRNA-RIBOSYLTRANSFERASE"/>
    <property type="match status" value="1"/>
</dbReference>
<comment type="catalytic activity">
    <reaction evidence="4 5">
        <text>7-aminomethyl-7-carbaguanine + guanosine(34) in tRNA = 7-aminomethyl-7-carbaguanosine(34) in tRNA + guanine</text>
        <dbReference type="Rhea" id="RHEA:24104"/>
        <dbReference type="Rhea" id="RHEA-COMP:10341"/>
        <dbReference type="Rhea" id="RHEA-COMP:10342"/>
        <dbReference type="ChEBI" id="CHEBI:16235"/>
        <dbReference type="ChEBI" id="CHEBI:58703"/>
        <dbReference type="ChEBI" id="CHEBI:74269"/>
        <dbReference type="ChEBI" id="CHEBI:82833"/>
        <dbReference type="EC" id="2.4.2.29"/>
    </reaction>
</comment>
<dbReference type="EMBL" id="DF820458">
    <property type="protein sequence ID" value="GAK52080.1"/>
    <property type="molecule type" value="Genomic_DNA"/>
</dbReference>
<feature type="active site" description="Nucleophile" evidence="5">
    <location>
        <position position="275"/>
    </location>
</feature>
<gene>
    <name evidence="5" type="primary">tgt</name>
    <name evidence="7" type="ORF">U14_03327</name>
</gene>
<protein>
    <recommendedName>
        <fullName evidence="5">Queuine tRNA-ribosyltransferase</fullName>
        <ecNumber evidence="5">2.4.2.29</ecNumber>
    </recommendedName>
    <alternativeName>
        <fullName evidence="5">Guanine insertion enzyme</fullName>
    </alternativeName>
    <alternativeName>
        <fullName evidence="5">tRNA-guanine transglycosylase</fullName>
    </alternativeName>
</protein>
<dbReference type="NCBIfam" id="TIGR00449">
    <property type="entry name" value="tgt_general"/>
    <property type="match status" value="1"/>
</dbReference>
<keyword evidence="5" id="KW-0862">Zinc</keyword>
<dbReference type="HOGENOM" id="CLU_022060_0_1_0"/>
<dbReference type="NCBIfam" id="TIGR00430">
    <property type="entry name" value="Q_tRNA_tgt"/>
    <property type="match status" value="1"/>
</dbReference>
<proteinExistence type="inferred from homology"/>
<evidence type="ECO:0000259" key="6">
    <source>
        <dbReference type="Pfam" id="PF01702"/>
    </source>
</evidence>
<dbReference type="InterPro" id="IPR036511">
    <property type="entry name" value="TGT-like_sf"/>
</dbReference>
<feature type="binding site" evidence="5">
    <location>
        <position position="198"/>
    </location>
    <ligand>
        <name>substrate</name>
    </ligand>
</feature>
<keyword evidence="8" id="KW-1185">Reference proteome</keyword>
<feature type="binding site" evidence="5">
    <location>
        <position position="318"/>
    </location>
    <ligand>
        <name>Zn(2+)</name>
        <dbReference type="ChEBI" id="CHEBI:29105"/>
    </ligand>
</feature>
<comment type="function">
    <text evidence="5">Catalyzes the base-exchange of a guanine (G) residue with the queuine precursor 7-aminomethyl-7-deazaguanine (PreQ1) at position 34 (anticodon wobble position) in tRNAs with GU(N) anticodons (tRNA-Asp, -Asn, -His and -Tyr). Catalysis occurs through a double-displacement mechanism. The nucleophile active site attacks the C1' of nucleotide 34 to detach the guanine base from the RNA, forming a covalent enzyme-RNA intermediate. The proton acceptor active site deprotonates the incoming PreQ1, allowing a nucleophilic attack on the C1' of the ribose to form the product. After dissociation, two additional enzymatic reactions on the tRNA convert PreQ1 to queuine (Q), resulting in the hypermodified nucleoside queuosine (7-(((4,5-cis-dihydroxy-2-cyclopenten-1-yl)amino)methyl)-7-deazaguanosine).</text>
</comment>
<evidence type="ECO:0000256" key="2">
    <source>
        <dbReference type="ARBA" id="ARBA00022679"/>
    </source>
</evidence>
<comment type="cofactor">
    <cofactor evidence="5">
        <name>Zn(2+)</name>
        <dbReference type="ChEBI" id="CHEBI:29105"/>
    </cofactor>
    <text evidence="5">Binds 1 zinc ion per subunit.</text>
</comment>
<dbReference type="InterPro" id="IPR002616">
    <property type="entry name" value="tRNA_ribo_trans-like"/>
</dbReference>
<keyword evidence="3 5" id="KW-0819">tRNA processing</keyword>
<evidence type="ECO:0000256" key="3">
    <source>
        <dbReference type="ARBA" id="ARBA00022694"/>
    </source>
</evidence>
<dbReference type="GO" id="GO:0046872">
    <property type="term" value="F:metal ion binding"/>
    <property type="evidence" value="ECO:0007669"/>
    <property type="project" value="UniProtKB-KW"/>
</dbReference>
<dbReference type="GO" id="GO:0005829">
    <property type="term" value="C:cytosol"/>
    <property type="evidence" value="ECO:0007669"/>
    <property type="project" value="TreeGrafter"/>
</dbReference>
<dbReference type="EC" id="2.4.2.29" evidence="5"/>
<organism evidence="7">
    <name type="scientific">Candidatus Moduliflexus flocculans</name>
    <dbReference type="NCBI Taxonomy" id="1499966"/>
    <lineage>
        <taxon>Bacteria</taxon>
        <taxon>Candidatus Moduliflexota</taxon>
        <taxon>Candidatus Moduliflexia</taxon>
        <taxon>Candidatus Moduliflexales</taxon>
        <taxon>Candidatus Moduliflexaceae</taxon>
    </lineage>
</organism>
<evidence type="ECO:0000256" key="1">
    <source>
        <dbReference type="ARBA" id="ARBA00022676"/>
    </source>
</evidence>
<feature type="binding site" evidence="5">
    <location>
        <position position="313"/>
    </location>
    <ligand>
        <name>Zn(2+)</name>
        <dbReference type="ChEBI" id="CHEBI:29105"/>
    </ligand>
</feature>
<dbReference type="SUPFAM" id="SSF51713">
    <property type="entry name" value="tRNA-guanine transglycosylase"/>
    <property type="match status" value="1"/>
</dbReference>
<dbReference type="STRING" id="1499966.U14_03327"/>
<name>A0A081BNW4_9BACT</name>
<feature type="region of interest" description="RNA binding" evidence="5">
    <location>
        <begin position="256"/>
        <end position="262"/>
    </location>
</feature>
<dbReference type="GO" id="GO:0008479">
    <property type="term" value="F:tRNA-guanosine(34) queuine transglycosylase activity"/>
    <property type="evidence" value="ECO:0007669"/>
    <property type="project" value="UniProtKB-UniRule"/>
</dbReference>
<feature type="binding site" evidence="5">
    <location>
        <begin position="92"/>
        <end position="96"/>
    </location>
    <ligand>
        <name>substrate</name>
    </ligand>
</feature>
<dbReference type="UniPathway" id="UPA00392"/>
<reference evidence="7" key="1">
    <citation type="journal article" date="2015" name="PeerJ">
        <title>First genomic representation of candidate bacterial phylum KSB3 points to enhanced environmental sensing as a trigger of wastewater bulking.</title>
        <authorList>
            <person name="Sekiguchi Y."/>
            <person name="Ohashi A."/>
            <person name="Parks D.H."/>
            <person name="Yamauchi T."/>
            <person name="Tyson G.W."/>
            <person name="Hugenholtz P."/>
        </authorList>
    </citation>
    <scope>NUCLEOTIDE SEQUENCE [LARGE SCALE GENOMIC DNA]</scope>
</reference>
<dbReference type="Pfam" id="PF01702">
    <property type="entry name" value="TGT"/>
    <property type="match status" value="1"/>
</dbReference>
<feature type="binding site" evidence="5">
    <location>
        <position position="146"/>
    </location>
    <ligand>
        <name>substrate</name>
    </ligand>
</feature>
<dbReference type="PANTHER" id="PTHR46499">
    <property type="entry name" value="QUEUINE TRNA-RIBOSYLTRANSFERASE"/>
    <property type="match status" value="1"/>
</dbReference>
<dbReference type="Gene3D" id="3.20.20.105">
    <property type="entry name" value="Queuine tRNA-ribosyltransferase-like"/>
    <property type="match status" value="1"/>
</dbReference>
<dbReference type="InterPro" id="IPR050076">
    <property type="entry name" value="ArchSynthase1/Queuine_TRR"/>
</dbReference>
<dbReference type="AlphaFoldDB" id="A0A081BNW4"/>
<sequence>MTTFRVTQTDAHSHARLGTFTTAHGDIPTPIFMPVGTAGTVKAMLPTMLKEIDAKIILGNTYHLYLRPGHELVRQLGGLHKFMVWDRPILTDSGGFQVYSLGDLRKITDEGVTFRSHLDGSLHTLSPEISIEIQQALGSDIMMCFDECTPYPADRGYAAKSLALSMAWAARCKRCHGEAQQTPERLVNQGQLLFGIAQGGMYADLRKQSVEQLAEIGFDGYAIGGLSVGEPKPLMFEVLEQTTPLLPQDAPRYLMGVGTPLDLVRGVAMGVDMFDCVLPTRNARNGALFTRRGQLSIKQAQYRDDPRPIDEACVCYTCRNFSRAYLRHLFMSKEILSSMLNTIHNLHFYLDLMSRIRNAITESAFHEFHAAFTREYVEEEGA</sequence>
<keyword evidence="5" id="KW-0479">Metal-binding</keyword>
<keyword evidence="1 5" id="KW-0328">Glycosyltransferase</keyword>
<evidence type="ECO:0000313" key="7">
    <source>
        <dbReference type="EMBL" id="GAK52080.1"/>
    </source>
</evidence>
<feature type="active site" description="Proton acceptor" evidence="5">
    <location>
        <position position="92"/>
    </location>
</feature>
<dbReference type="GO" id="GO:0008616">
    <property type="term" value="P:tRNA queuosine(34) biosynthetic process"/>
    <property type="evidence" value="ECO:0007669"/>
    <property type="project" value="UniProtKB-UniRule"/>
</dbReference>
<dbReference type="Proteomes" id="UP000030700">
    <property type="component" value="Unassembled WGS sequence"/>
</dbReference>
<evidence type="ECO:0000256" key="5">
    <source>
        <dbReference type="HAMAP-Rule" id="MF_00168"/>
    </source>
</evidence>
<evidence type="ECO:0000256" key="4">
    <source>
        <dbReference type="ARBA" id="ARBA00050112"/>
    </source>
</evidence>
<keyword evidence="5" id="KW-0671">Queuosine biosynthesis</keyword>
<dbReference type="FunFam" id="3.20.20.105:FF:000001">
    <property type="entry name" value="Queuine tRNA-ribosyltransferase"/>
    <property type="match status" value="1"/>
</dbReference>
<comment type="subunit">
    <text evidence="5">Homodimer. Within each dimer, one monomer is responsible for RNA recognition and catalysis, while the other monomer binds to the replacement base PreQ1.</text>
</comment>
<dbReference type="InterPro" id="IPR004803">
    <property type="entry name" value="TGT"/>
</dbReference>
<feature type="domain" description="tRNA-guanine(15) transglycosylase-like" evidence="6">
    <location>
        <begin position="14"/>
        <end position="376"/>
    </location>
</feature>
<comment type="similarity">
    <text evidence="5">Belongs to the queuine tRNA-ribosyltransferase family.</text>
</comment>